<protein>
    <submittedName>
        <fullName evidence="2">Uncharacterized protein</fullName>
    </submittedName>
</protein>
<feature type="signal peptide" evidence="1">
    <location>
        <begin position="1"/>
        <end position="22"/>
    </location>
</feature>
<reference evidence="3" key="1">
    <citation type="journal article" date="2011" name="Genome Biol.">
        <title>Comparative genomics of the social amoebae Dictyostelium discoideum and Dictyostelium purpureum.</title>
        <authorList>
            <consortium name="US DOE Joint Genome Institute (JGI-PGF)"/>
            <person name="Sucgang R."/>
            <person name="Kuo A."/>
            <person name="Tian X."/>
            <person name="Salerno W."/>
            <person name="Parikh A."/>
            <person name="Feasley C.L."/>
            <person name="Dalin E."/>
            <person name="Tu H."/>
            <person name="Huang E."/>
            <person name="Barry K."/>
            <person name="Lindquist E."/>
            <person name="Shapiro H."/>
            <person name="Bruce D."/>
            <person name="Schmutz J."/>
            <person name="Salamov A."/>
            <person name="Fey P."/>
            <person name="Gaudet P."/>
            <person name="Anjard C."/>
            <person name="Babu M.M."/>
            <person name="Basu S."/>
            <person name="Bushmanova Y."/>
            <person name="van der Wel H."/>
            <person name="Katoh-Kurasawa M."/>
            <person name="Dinh C."/>
            <person name="Coutinho P.M."/>
            <person name="Saito T."/>
            <person name="Elias M."/>
            <person name="Schaap P."/>
            <person name="Kay R.R."/>
            <person name="Henrissat B."/>
            <person name="Eichinger L."/>
            <person name="Rivero F."/>
            <person name="Putnam N.H."/>
            <person name="West C.M."/>
            <person name="Loomis W.F."/>
            <person name="Chisholm R.L."/>
            <person name="Shaulsky G."/>
            <person name="Strassmann J.E."/>
            <person name="Queller D.C."/>
            <person name="Kuspa A."/>
            <person name="Grigoriev I.V."/>
        </authorList>
    </citation>
    <scope>NUCLEOTIDE SEQUENCE [LARGE SCALE GENOMIC DNA]</scope>
    <source>
        <strain evidence="3">QSDP1</strain>
    </source>
</reference>
<organism evidence="2 3">
    <name type="scientific">Dictyostelium purpureum</name>
    <name type="common">Slime mold</name>
    <dbReference type="NCBI Taxonomy" id="5786"/>
    <lineage>
        <taxon>Eukaryota</taxon>
        <taxon>Amoebozoa</taxon>
        <taxon>Evosea</taxon>
        <taxon>Eumycetozoa</taxon>
        <taxon>Dictyostelia</taxon>
        <taxon>Dictyosteliales</taxon>
        <taxon>Dictyosteliaceae</taxon>
        <taxon>Dictyostelium</taxon>
    </lineage>
</organism>
<dbReference type="EMBL" id="GL871060">
    <property type="protein sequence ID" value="EGC35425.1"/>
    <property type="molecule type" value="Genomic_DNA"/>
</dbReference>
<evidence type="ECO:0000313" key="2">
    <source>
        <dbReference type="EMBL" id="EGC35425.1"/>
    </source>
</evidence>
<feature type="chain" id="PRO_5003265190" evidence="1">
    <location>
        <begin position="23"/>
        <end position="65"/>
    </location>
</feature>
<dbReference type="RefSeq" id="XP_003288038.1">
    <property type="nucleotide sequence ID" value="XM_003287990.1"/>
</dbReference>
<dbReference type="GeneID" id="10501474"/>
<gene>
    <name evidence="2" type="ORF">DICPUDRAFT_152249</name>
</gene>
<accession>F0ZKV4</accession>
<sequence length="65" mass="6928">MKLLYIILIVLLLVSIAIISNASIEGGEGELPNTFANNLNNEEEVVEHFLSNLIAGLIGGHQVVG</sequence>
<evidence type="ECO:0000313" key="3">
    <source>
        <dbReference type="Proteomes" id="UP000001064"/>
    </source>
</evidence>
<dbReference type="Proteomes" id="UP000001064">
    <property type="component" value="Unassembled WGS sequence"/>
</dbReference>
<dbReference type="KEGG" id="dpp:DICPUDRAFT_152249"/>
<keyword evidence="3" id="KW-1185">Reference proteome</keyword>
<evidence type="ECO:0000256" key="1">
    <source>
        <dbReference type="SAM" id="SignalP"/>
    </source>
</evidence>
<dbReference type="VEuPathDB" id="AmoebaDB:DICPUDRAFT_152249"/>
<dbReference type="AlphaFoldDB" id="F0ZKV4"/>
<proteinExistence type="predicted"/>
<dbReference type="InParanoid" id="F0ZKV4"/>
<name>F0ZKV4_DICPU</name>
<keyword evidence="1" id="KW-0732">Signal</keyword>